<evidence type="ECO:0000256" key="10">
    <source>
        <dbReference type="ARBA" id="ARBA00022840"/>
    </source>
</evidence>
<accession>A0ABS7XKG0</accession>
<keyword evidence="21" id="KW-1185">Reference proteome</keyword>
<dbReference type="PROSITE" id="PS50110">
    <property type="entry name" value="RESPONSE_REGULATORY"/>
    <property type="match status" value="1"/>
</dbReference>
<dbReference type="InterPro" id="IPR005467">
    <property type="entry name" value="His_kinase_dom"/>
</dbReference>
<dbReference type="PRINTS" id="PR00344">
    <property type="entry name" value="BCTRLSENSOR"/>
</dbReference>
<dbReference type="PANTHER" id="PTHR45339">
    <property type="entry name" value="HYBRID SIGNAL TRANSDUCTION HISTIDINE KINASE J"/>
    <property type="match status" value="1"/>
</dbReference>
<dbReference type="Pfam" id="PF00072">
    <property type="entry name" value="Response_reg"/>
    <property type="match status" value="1"/>
</dbReference>
<dbReference type="PROSITE" id="PS50109">
    <property type="entry name" value="HIS_KIN"/>
    <property type="match status" value="1"/>
</dbReference>
<keyword evidence="8" id="KW-0547">Nucleotide-binding</keyword>
<comment type="subcellular location">
    <subcellularLocation>
        <location evidence="2">Cell membrane</location>
        <topology evidence="2">Multi-pass membrane protein</topology>
    </subcellularLocation>
</comment>
<dbReference type="PROSITE" id="PS50894">
    <property type="entry name" value="HPT"/>
    <property type="match status" value="1"/>
</dbReference>
<dbReference type="EMBL" id="JAIQZE010000004">
    <property type="protein sequence ID" value="MBZ9778442.1"/>
    <property type="molecule type" value="Genomic_DNA"/>
</dbReference>
<dbReference type="InterPro" id="IPR013767">
    <property type="entry name" value="PAS_fold"/>
</dbReference>
<dbReference type="PROSITE" id="PS50113">
    <property type="entry name" value="PAC"/>
    <property type="match status" value="1"/>
</dbReference>
<dbReference type="InterPro" id="IPR035965">
    <property type="entry name" value="PAS-like_dom_sf"/>
</dbReference>
<gene>
    <name evidence="20" type="ORF">LB452_05845</name>
</gene>
<dbReference type="Gene3D" id="1.10.287.130">
    <property type="match status" value="1"/>
</dbReference>
<dbReference type="SUPFAM" id="SSF47384">
    <property type="entry name" value="Homodimeric domain of signal transducing histidine kinase"/>
    <property type="match status" value="1"/>
</dbReference>
<dbReference type="CDD" id="cd16922">
    <property type="entry name" value="HATPase_EvgS-ArcB-TorS-like"/>
    <property type="match status" value="1"/>
</dbReference>
<dbReference type="Gene3D" id="3.30.450.20">
    <property type="entry name" value="PAS domain"/>
    <property type="match status" value="1"/>
</dbReference>
<proteinExistence type="predicted"/>
<dbReference type="InterPro" id="IPR029016">
    <property type="entry name" value="GAF-like_dom_sf"/>
</dbReference>
<dbReference type="Pfam" id="PF01590">
    <property type="entry name" value="GAF"/>
    <property type="match status" value="1"/>
</dbReference>
<dbReference type="SMART" id="SM00448">
    <property type="entry name" value="REC"/>
    <property type="match status" value="1"/>
</dbReference>
<keyword evidence="4" id="KW-1003">Cell membrane</keyword>
<dbReference type="Gene3D" id="3.40.50.2300">
    <property type="match status" value="1"/>
</dbReference>
<dbReference type="PANTHER" id="PTHR45339:SF1">
    <property type="entry name" value="HYBRID SIGNAL TRANSDUCTION HISTIDINE KINASE J"/>
    <property type="match status" value="1"/>
</dbReference>
<dbReference type="InterPro" id="IPR000014">
    <property type="entry name" value="PAS"/>
</dbReference>
<dbReference type="SMART" id="SM00387">
    <property type="entry name" value="HATPase_c"/>
    <property type="match status" value="1"/>
</dbReference>
<evidence type="ECO:0000256" key="5">
    <source>
        <dbReference type="ARBA" id="ARBA00022553"/>
    </source>
</evidence>
<feature type="modified residue" description="4-aspartylphosphate" evidence="15">
    <location>
        <position position="628"/>
    </location>
</feature>
<evidence type="ECO:0000256" key="13">
    <source>
        <dbReference type="ARBA" id="ARBA00023136"/>
    </source>
</evidence>
<dbReference type="SMART" id="SM00086">
    <property type="entry name" value="PAC"/>
    <property type="match status" value="1"/>
</dbReference>
<dbReference type="InterPro" id="IPR011006">
    <property type="entry name" value="CheY-like_superfamily"/>
</dbReference>
<dbReference type="Pfam" id="PF02518">
    <property type="entry name" value="HATPase_c"/>
    <property type="match status" value="1"/>
</dbReference>
<dbReference type="CDD" id="cd00082">
    <property type="entry name" value="HisKA"/>
    <property type="match status" value="1"/>
</dbReference>
<dbReference type="Gene3D" id="3.30.565.10">
    <property type="entry name" value="Histidine kinase-like ATPase, C-terminal domain"/>
    <property type="match status" value="1"/>
</dbReference>
<keyword evidence="9" id="KW-0418">Kinase</keyword>
<dbReference type="InterPro" id="IPR000700">
    <property type="entry name" value="PAS-assoc_C"/>
</dbReference>
<feature type="domain" description="HPt" evidence="19">
    <location>
        <begin position="728"/>
        <end position="824"/>
    </location>
</feature>
<dbReference type="Proteomes" id="UP001199314">
    <property type="component" value="Unassembled WGS sequence"/>
</dbReference>
<comment type="catalytic activity">
    <reaction evidence="1">
        <text>ATP + protein L-histidine = ADP + protein N-phospho-L-histidine.</text>
        <dbReference type="EC" id="2.7.13.3"/>
    </reaction>
</comment>
<dbReference type="InterPro" id="IPR001789">
    <property type="entry name" value="Sig_transdc_resp-reg_receiver"/>
</dbReference>
<comment type="caution">
    <text evidence="20">The sequence shown here is derived from an EMBL/GenBank/DDBJ whole genome shotgun (WGS) entry which is preliminary data.</text>
</comment>
<dbReference type="SUPFAM" id="SSF52172">
    <property type="entry name" value="CheY-like"/>
    <property type="match status" value="1"/>
</dbReference>
<name>A0ABS7XKG0_9FLAO</name>
<evidence type="ECO:0000256" key="7">
    <source>
        <dbReference type="ARBA" id="ARBA00022692"/>
    </source>
</evidence>
<evidence type="ECO:0000313" key="21">
    <source>
        <dbReference type="Proteomes" id="UP001199314"/>
    </source>
</evidence>
<dbReference type="Gene3D" id="1.20.120.160">
    <property type="entry name" value="HPT domain"/>
    <property type="match status" value="1"/>
</dbReference>
<evidence type="ECO:0000259" key="16">
    <source>
        <dbReference type="PROSITE" id="PS50109"/>
    </source>
</evidence>
<dbReference type="InterPro" id="IPR036097">
    <property type="entry name" value="HisK_dim/P_sf"/>
</dbReference>
<evidence type="ECO:0000256" key="12">
    <source>
        <dbReference type="ARBA" id="ARBA00023012"/>
    </source>
</evidence>
<dbReference type="RefSeq" id="WP_224460797.1">
    <property type="nucleotide sequence ID" value="NZ_JAIQZE010000004.1"/>
</dbReference>
<dbReference type="InterPro" id="IPR004358">
    <property type="entry name" value="Sig_transdc_His_kin-like_C"/>
</dbReference>
<evidence type="ECO:0000259" key="17">
    <source>
        <dbReference type="PROSITE" id="PS50110"/>
    </source>
</evidence>
<dbReference type="InterPro" id="IPR036641">
    <property type="entry name" value="HPT_dom_sf"/>
</dbReference>
<dbReference type="InterPro" id="IPR003661">
    <property type="entry name" value="HisK_dim/P_dom"/>
</dbReference>
<dbReference type="Pfam" id="PF00512">
    <property type="entry name" value="HisKA"/>
    <property type="match status" value="1"/>
</dbReference>
<keyword evidence="10" id="KW-0067">ATP-binding</keyword>
<evidence type="ECO:0000256" key="9">
    <source>
        <dbReference type="ARBA" id="ARBA00022777"/>
    </source>
</evidence>
<dbReference type="CDD" id="cd17546">
    <property type="entry name" value="REC_hyHK_CKI1_RcsC-like"/>
    <property type="match status" value="1"/>
</dbReference>
<feature type="domain" description="Response regulatory" evidence="17">
    <location>
        <begin position="578"/>
        <end position="694"/>
    </location>
</feature>
<dbReference type="InterPro" id="IPR003594">
    <property type="entry name" value="HATPase_dom"/>
</dbReference>
<feature type="modified residue" description="Phosphohistidine" evidence="14">
    <location>
        <position position="767"/>
    </location>
</feature>
<dbReference type="SMART" id="SM00388">
    <property type="entry name" value="HisKA"/>
    <property type="match status" value="1"/>
</dbReference>
<dbReference type="Pfam" id="PF00989">
    <property type="entry name" value="PAS"/>
    <property type="match status" value="1"/>
</dbReference>
<evidence type="ECO:0000256" key="11">
    <source>
        <dbReference type="ARBA" id="ARBA00022989"/>
    </source>
</evidence>
<evidence type="ECO:0000256" key="15">
    <source>
        <dbReference type="PROSITE-ProRule" id="PRU00169"/>
    </source>
</evidence>
<evidence type="ECO:0000256" key="3">
    <source>
        <dbReference type="ARBA" id="ARBA00012438"/>
    </source>
</evidence>
<keyword evidence="5 15" id="KW-0597">Phosphoprotein</keyword>
<feature type="domain" description="PAC" evidence="18">
    <location>
        <begin position="266"/>
        <end position="318"/>
    </location>
</feature>
<evidence type="ECO:0000313" key="20">
    <source>
        <dbReference type="EMBL" id="MBZ9778442.1"/>
    </source>
</evidence>
<keyword evidence="12" id="KW-0902">Two-component regulatory system</keyword>
<keyword evidence="6" id="KW-0808">Transferase</keyword>
<feature type="domain" description="Histidine kinase" evidence="16">
    <location>
        <begin position="336"/>
        <end position="557"/>
    </location>
</feature>
<sequence>MNSFQQAQLPFNENDRLKALESYNIIGSGQEKSFDELAELARNICDTPISQITFIDEQQQYKKSSLGTSSFNRRREDSFCQYTILQDDIFQVKDLSINQVFKTNPLVKKAPNFRFYAGVPLRSPEGHNIGTLSVIDTKPNELDNVQKNALRILAKQIITLLEIKKSQSNSQEKVEGLLEKKTDNTNKKLRDTKFKANQLQRCIDDSNPTITISPDGKIFSTNKLFCDMLEYEPDELLNQNYNILAPDFKIKKIISGFQKKSNKRIYQEELRTKSKSGKIKWIKSSYNPIFDYEGNLINILNIAHDITNQVRYQKELEEAKLEAEKALVTKDNFLSNMSHEIRTPLNAIIGFSNLLKKEDLNDIQTDHADTISRAGENLLSIINNILNLSKIESGKFILESSPFSPIDVLNTVCQIQREKVLEKNIVLKNEIDNSVPQFLLGDELRFSQIIMNLINNAIKFTQEGFVKVSTSSELLEDNTCILIIKVKDSGIGIPKDKQQMIFERFTQADSTISQNFGGTGLGLNIAKLLIEKFNGELTLESKIGEGSLFTLKMPFKIENKLETAKHDVIKTSEFIHGKILLFEDNLLNQKLVRKIVSDLGHELTIVSNGLEGVKWLKNRNEVDLILMDLRMPEMDGFEATSIIRKELKLNIPIIAMSAHPLSQGKATCLEYGMNDFLSKPFRLDDLSSKIQSALKGKKSDTTLKYDSNEHTSDKLYDLKELELLASDNKEFIKEMIDVFIEETPDELSRIRNGILNNDYEIIYQTSHKLKSSYDVVGYKNITYLKEIEKMSQNKDSTEDINHVFEKLVSETTEIIKGLNEELKN</sequence>
<dbReference type="InterPro" id="IPR001610">
    <property type="entry name" value="PAC"/>
</dbReference>
<dbReference type="InterPro" id="IPR003018">
    <property type="entry name" value="GAF"/>
</dbReference>
<evidence type="ECO:0000256" key="4">
    <source>
        <dbReference type="ARBA" id="ARBA00022475"/>
    </source>
</evidence>
<dbReference type="NCBIfam" id="TIGR00229">
    <property type="entry name" value="sensory_box"/>
    <property type="match status" value="1"/>
</dbReference>
<evidence type="ECO:0000256" key="1">
    <source>
        <dbReference type="ARBA" id="ARBA00000085"/>
    </source>
</evidence>
<reference evidence="21" key="1">
    <citation type="submission" date="2023-07" db="EMBL/GenBank/DDBJ databases">
        <title>Novel species isolated from saline lakes on Tibetan Plateau.</title>
        <authorList>
            <person name="Lu H."/>
        </authorList>
    </citation>
    <scope>NUCLEOTIDE SEQUENCE [LARGE SCALE GENOMIC DNA]</scope>
    <source>
        <strain evidence="21">CAK8W</strain>
    </source>
</reference>
<keyword evidence="7" id="KW-0812">Transmembrane</keyword>
<dbReference type="EC" id="2.7.13.3" evidence="3"/>
<evidence type="ECO:0000256" key="2">
    <source>
        <dbReference type="ARBA" id="ARBA00004651"/>
    </source>
</evidence>
<dbReference type="InterPro" id="IPR036890">
    <property type="entry name" value="HATPase_C_sf"/>
</dbReference>
<evidence type="ECO:0000259" key="18">
    <source>
        <dbReference type="PROSITE" id="PS50113"/>
    </source>
</evidence>
<keyword evidence="11" id="KW-1133">Transmembrane helix</keyword>
<evidence type="ECO:0000256" key="14">
    <source>
        <dbReference type="PROSITE-ProRule" id="PRU00110"/>
    </source>
</evidence>
<dbReference type="InterPro" id="IPR008207">
    <property type="entry name" value="Sig_transdc_His_kin_Hpt_dom"/>
</dbReference>
<protein>
    <recommendedName>
        <fullName evidence="3">histidine kinase</fullName>
        <ecNumber evidence="3">2.7.13.3</ecNumber>
    </recommendedName>
</protein>
<keyword evidence="13" id="KW-0472">Membrane</keyword>
<evidence type="ECO:0000259" key="19">
    <source>
        <dbReference type="PROSITE" id="PS50894"/>
    </source>
</evidence>
<dbReference type="SUPFAM" id="SSF47226">
    <property type="entry name" value="Histidine-containing phosphotransfer domain, HPT domain"/>
    <property type="match status" value="1"/>
</dbReference>
<evidence type="ECO:0000256" key="8">
    <source>
        <dbReference type="ARBA" id="ARBA00022741"/>
    </source>
</evidence>
<dbReference type="SUPFAM" id="SSF55781">
    <property type="entry name" value="GAF domain-like"/>
    <property type="match status" value="1"/>
</dbReference>
<organism evidence="20 21">
    <name type="scientific">Psychroflexus longus</name>
    <dbReference type="NCBI Taxonomy" id="2873596"/>
    <lineage>
        <taxon>Bacteria</taxon>
        <taxon>Pseudomonadati</taxon>
        <taxon>Bacteroidota</taxon>
        <taxon>Flavobacteriia</taxon>
        <taxon>Flavobacteriales</taxon>
        <taxon>Flavobacteriaceae</taxon>
        <taxon>Psychroflexus</taxon>
    </lineage>
</organism>
<dbReference type="SUPFAM" id="SSF55785">
    <property type="entry name" value="PYP-like sensor domain (PAS domain)"/>
    <property type="match status" value="1"/>
</dbReference>
<dbReference type="SUPFAM" id="SSF55874">
    <property type="entry name" value="ATPase domain of HSP90 chaperone/DNA topoisomerase II/histidine kinase"/>
    <property type="match status" value="1"/>
</dbReference>
<dbReference type="CDD" id="cd00130">
    <property type="entry name" value="PAS"/>
    <property type="match status" value="1"/>
</dbReference>
<evidence type="ECO:0000256" key="6">
    <source>
        <dbReference type="ARBA" id="ARBA00022679"/>
    </source>
</evidence>
<dbReference type="Gene3D" id="3.30.450.40">
    <property type="match status" value="1"/>
</dbReference>